<comment type="caution">
    <text evidence="2">The sequence shown here is derived from an EMBL/GenBank/DDBJ whole genome shotgun (WGS) entry which is preliminary data.</text>
</comment>
<dbReference type="AlphaFoldDB" id="A0A840EA46"/>
<sequence length="558" mass="62930">MPCFNPLILLFLCLPVTFVQAQNGSLPDALHQVEDALETVETDRYRYEQELTFTPDRPWEVTLAITTINQKNDRAETLTYSLNLADLDPRLVNYEDERDQQRVVLKTRNRQPFIRVTEEDGSVDYESEVNLWSPEIDRAKTLRDHFREAIPLAETAWEADFTPGDNLTDLQQWMHEAVRPFEREATTIDVQWEPDAQLSDVVTLTVTDPDKEETTQYHFSLADVARNTVEVKVSRGDVSVQLAAIGREDLIEESDGEGSLQYTDGLDLPVSGLDEARRLMQSLAAALPLAQESRDARMPQPTELAGALTQLAELVTGTVTPDAEIEATLAAEPLATLETSRTDLGKSEVKTSRHLFAFADLDPAKLTLNTRRGELAVVATTTRGADYVQYWEDDEMKGYDDEVAFPVRSLEDSRKVRTLLPFIIEHARELPVVAQDMPWLQSALETPDEESFTQELSLQSDAQGDCQWSFLLTESGRKTSETLYEFNLYDLDAAKIDIEVKGGKLSLTIPTLSREKIINVYKDNEPAFTEEMQWRFTSLSDARTAAETLRARIAACPN</sequence>
<evidence type="ECO:0000256" key="1">
    <source>
        <dbReference type="SAM" id="SignalP"/>
    </source>
</evidence>
<organism evidence="2 3">
    <name type="scientific">Neolewinella aquimaris</name>
    <dbReference type="NCBI Taxonomy" id="1835722"/>
    <lineage>
        <taxon>Bacteria</taxon>
        <taxon>Pseudomonadati</taxon>
        <taxon>Bacteroidota</taxon>
        <taxon>Saprospiria</taxon>
        <taxon>Saprospirales</taxon>
        <taxon>Lewinellaceae</taxon>
        <taxon>Neolewinella</taxon>
    </lineage>
</organism>
<reference evidence="2 3" key="1">
    <citation type="submission" date="2020-08" db="EMBL/GenBank/DDBJ databases">
        <title>Genomic Encyclopedia of Type Strains, Phase IV (KMG-IV): sequencing the most valuable type-strain genomes for metagenomic binning, comparative biology and taxonomic classification.</title>
        <authorList>
            <person name="Goeker M."/>
        </authorList>
    </citation>
    <scope>NUCLEOTIDE SEQUENCE [LARGE SCALE GENOMIC DNA]</scope>
    <source>
        <strain evidence="2 3">DSM 105137</strain>
    </source>
</reference>
<protein>
    <submittedName>
        <fullName evidence="2">Uncharacterized protein</fullName>
    </submittedName>
</protein>
<evidence type="ECO:0000313" key="2">
    <source>
        <dbReference type="EMBL" id="MBB4080425.1"/>
    </source>
</evidence>
<accession>A0A840EA46</accession>
<gene>
    <name evidence="2" type="ORF">GGR28_003059</name>
</gene>
<name>A0A840EA46_9BACT</name>
<evidence type="ECO:0000313" key="3">
    <source>
        <dbReference type="Proteomes" id="UP000576209"/>
    </source>
</evidence>
<keyword evidence="1" id="KW-0732">Signal</keyword>
<feature type="signal peptide" evidence="1">
    <location>
        <begin position="1"/>
        <end position="21"/>
    </location>
</feature>
<dbReference type="EMBL" id="JACIFF010000008">
    <property type="protein sequence ID" value="MBB4080425.1"/>
    <property type="molecule type" value="Genomic_DNA"/>
</dbReference>
<proteinExistence type="predicted"/>
<keyword evidence="3" id="KW-1185">Reference proteome</keyword>
<feature type="chain" id="PRO_5032290615" evidence="1">
    <location>
        <begin position="22"/>
        <end position="558"/>
    </location>
</feature>
<dbReference type="Proteomes" id="UP000576209">
    <property type="component" value="Unassembled WGS sequence"/>
</dbReference>
<dbReference type="RefSeq" id="WP_183496662.1">
    <property type="nucleotide sequence ID" value="NZ_JACIFF010000008.1"/>
</dbReference>